<dbReference type="PRINTS" id="PR00385">
    <property type="entry name" value="P450"/>
</dbReference>
<dbReference type="PROSITE" id="PS00086">
    <property type="entry name" value="CYTOCHROME_P450"/>
    <property type="match status" value="1"/>
</dbReference>
<proteinExistence type="inferred from homology"/>
<reference evidence="4" key="1">
    <citation type="journal article" date="2019" name="Int. J. Syst. Evol. Microbiol.">
        <title>The Global Catalogue of Microorganisms (GCM) 10K type strain sequencing project: providing services to taxonomists for standard genome sequencing and annotation.</title>
        <authorList>
            <consortium name="The Broad Institute Genomics Platform"/>
            <consortium name="The Broad Institute Genome Sequencing Center for Infectious Disease"/>
            <person name="Wu L."/>
            <person name="Ma J."/>
        </authorList>
    </citation>
    <scope>NUCLEOTIDE SEQUENCE [LARGE SCALE GENOMIC DNA]</scope>
    <source>
        <strain evidence="4">DFY28</strain>
    </source>
</reference>
<dbReference type="EMBL" id="JBHSQI010000005">
    <property type="protein sequence ID" value="MFC6154309.1"/>
    <property type="molecule type" value="Genomic_DNA"/>
</dbReference>
<keyword evidence="2" id="KW-0349">Heme</keyword>
<dbReference type="SUPFAM" id="SSF48264">
    <property type="entry name" value="Cytochrome P450"/>
    <property type="match status" value="1"/>
</dbReference>
<evidence type="ECO:0000313" key="3">
    <source>
        <dbReference type="EMBL" id="MFC6154309.1"/>
    </source>
</evidence>
<evidence type="ECO:0000256" key="1">
    <source>
        <dbReference type="ARBA" id="ARBA00010617"/>
    </source>
</evidence>
<dbReference type="Proteomes" id="UP001596098">
    <property type="component" value="Unassembled WGS sequence"/>
</dbReference>
<keyword evidence="2" id="KW-0408">Iron</keyword>
<dbReference type="PANTHER" id="PTHR46696">
    <property type="entry name" value="P450, PUTATIVE (EUROFUNG)-RELATED"/>
    <property type="match status" value="1"/>
</dbReference>
<evidence type="ECO:0000256" key="2">
    <source>
        <dbReference type="RuleBase" id="RU000461"/>
    </source>
</evidence>
<keyword evidence="4" id="KW-1185">Reference proteome</keyword>
<keyword evidence="2" id="KW-0503">Monooxygenase</keyword>
<evidence type="ECO:0000313" key="4">
    <source>
        <dbReference type="Proteomes" id="UP001596098"/>
    </source>
</evidence>
<dbReference type="PRINTS" id="PR00359">
    <property type="entry name" value="BP450"/>
</dbReference>
<dbReference type="Pfam" id="PF00067">
    <property type="entry name" value="p450"/>
    <property type="match status" value="1"/>
</dbReference>
<protein>
    <submittedName>
        <fullName evidence="3">Cytochrome P450</fullName>
    </submittedName>
</protein>
<dbReference type="PANTHER" id="PTHR46696:SF1">
    <property type="entry name" value="CYTOCHROME P450 YJIB-RELATED"/>
    <property type="match status" value="1"/>
</dbReference>
<organism evidence="3 4">
    <name type="scientific">Nocardioides yefusunii</name>
    <dbReference type="NCBI Taxonomy" id="2500546"/>
    <lineage>
        <taxon>Bacteria</taxon>
        <taxon>Bacillati</taxon>
        <taxon>Actinomycetota</taxon>
        <taxon>Actinomycetes</taxon>
        <taxon>Propionibacteriales</taxon>
        <taxon>Nocardioidaceae</taxon>
        <taxon>Nocardioides</taxon>
    </lineage>
</organism>
<name>A0ABW1QXN1_9ACTN</name>
<accession>A0ABW1QXN1</accession>
<dbReference type="InterPro" id="IPR001128">
    <property type="entry name" value="Cyt_P450"/>
</dbReference>
<dbReference type="InterPro" id="IPR036396">
    <property type="entry name" value="Cyt_P450_sf"/>
</dbReference>
<dbReference type="Gene3D" id="1.10.630.10">
    <property type="entry name" value="Cytochrome P450"/>
    <property type="match status" value="1"/>
</dbReference>
<comment type="similarity">
    <text evidence="1 2">Belongs to the cytochrome P450 family.</text>
</comment>
<keyword evidence="2" id="KW-0479">Metal-binding</keyword>
<sequence>MKRQSWGPSVRRVVLRTAAGIASKLSRGGGGIDLSAIKRFPEHTHFVLQRNAVDPVPRLAEVRAAEPVHKVASILGMDVWLVTGDDAARETLVNSDDLRNDLRDLLGKRTRSAAEQVGGLGMTDAPDHTRLRKMLTPEFTKRRLARLEPAINEVVKRSLDDMAAAGPVVDLVDMFGFQIPYQVICDLLGLPEVDRDAFRALGAARFDLSQGGVGSFDAAKSTREFLIDLCERQKTERTIHPDGLLAGIIDSYGGDFDAVEVGGLADGVFIGGYETSASMLSLGTYVLLQNPEYYSLLRTGSEEEVAAVVEELLRYVCPVQVAFPRFARRDFTLAGVRIRQGDVVLTSLAGSNRDDTAHAAGDSFDPTLPSAGHLAFGHGLHRCVGAELARMELRQALRALATQFPDLSLAVSPDELVFSPLSAVYSVEALPVRLQA</sequence>
<dbReference type="InterPro" id="IPR017972">
    <property type="entry name" value="Cyt_P450_CS"/>
</dbReference>
<dbReference type="InterPro" id="IPR002397">
    <property type="entry name" value="Cyt_P450_B"/>
</dbReference>
<gene>
    <name evidence="3" type="ORF">ACFPWU_11635</name>
</gene>
<comment type="caution">
    <text evidence="3">The sequence shown here is derived from an EMBL/GenBank/DDBJ whole genome shotgun (WGS) entry which is preliminary data.</text>
</comment>
<keyword evidence="2" id="KW-0560">Oxidoreductase</keyword>
<dbReference type="RefSeq" id="WP_128221515.1">
    <property type="nucleotide sequence ID" value="NZ_CP034929.1"/>
</dbReference>